<dbReference type="OrthoDB" id="9805504at2"/>
<keyword evidence="1" id="KW-0540">Nuclease</keyword>
<dbReference type="RefSeq" id="WP_079685140.1">
    <property type="nucleotide sequence ID" value="NZ_FUZU01000001.1"/>
</dbReference>
<dbReference type="Pfam" id="PF00565">
    <property type="entry name" value="SNase"/>
    <property type="match status" value="1"/>
</dbReference>
<dbReference type="PANTHER" id="PTHR12302:SF3">
    <property type="entry name" value="SERINE_THREONINE-PROTEIN KINASE 31"/>
    <property type="match status" value="1"/>
</dbReference>
<dbReference type="Gene3D" id="2.40.50.90">
    <property type="match status" value="1"/>
</dbReference>
<protein>
    <submittedName>
        <fullName evidence="6">Endonuclease YncB, thermonuclease family</fullName>
    </submittedName>
</protein>
<evidence type="ECO:0000313" key="7">
    <source>
        <dbReference type="Proteomes" id="UP000190961"/>
    </source>
</evidence>
<keyword evidence="3" id="KW-0378">Hydrolase</keyword>
<dbReference type="PROSITE" id="PS50830">
    <property type="entry name" value="TNASE_3"/>
    <property type="match status" value="1"/>
</dbReference>
<dbReference type="PANTHER" id="PTHR12302">
    <property type="entry name" value="EBNA2 BINDING PROTEIN P100"/>
    <property type="match status" value="1"/>
</dbReference>
<dbReference type="STRING" id="688867.SAMN05660236_0521"/>
<dbReference type="GO" id="GO:0016787">
    <property type="term" value="F:hydrolase activity"/>
    <property type="evidence" value="ECO:0007669"/>
    <property type="project" value="UniProtKB-KW"/>
</dbReference>
<organism evidence="6 7">
    <name type="scientific">Ohtaekwangia koreensis</name>
    <dbReference type="NCBI Taxonomy" id="688867"/>
    <lineage>
        <taxon>Bacteria</taxon>
        <taxon>Pseudomonadati</taxon>
        <taxon>Bacteroidota</taxon>
        <taxon>Cytophagia</taxon>
        <taxon>Cytophagales</taxon>
        <taxon>Fulvivirgaceae</taxon>
        <taxon>Ohtaekwangia</taxon>
    </lineage>
</organism>
<dbReference type="AlphaFoldDB" id="A0A1T5IXN6"/>
<feature type="compositionally biased region" description="Basic residues" evidence="4">
    <location>
        <begin position="151"/>
        <end position="160"/>
    </location>
</feature>
<evidence type="ECO:0000256" key="4">
    <source>
        <dbReference type="SAM" id="MobiDB-lite"/>
    </source>
</evidence>
<evidence type="ECO:0000256" key="1">
    <source>
        <dbReference type="ARBA" id="ARBA00022722"/>
    </source>
</evidence>
<dbReference type="GO" id="GO:0004519">
    <property type="term" value="F:endonuclease activity"/>
    <property type="evidence" value="ECO:0007669"/>
    <property type="project" value="UniProtKB-KW"/>
</dbReference>
<reference evidence="6 7" key="1">
    <citation type="submission" date="2017-02" db="EMBL/GenBank/DDBJ databases">
        <authorList>
            <person name="Peterson S.W."/>
        </authorList>
    </citation>
    <scope>NUCLEOTIDE SEQUENCE [LARGE SCALE GENOMIC DNA]</scope>
    <source>
        <strain evidence="6 7">DSM 25262</strain>
    </source>
</reference>
<evidence type="ECO:0000259" key="5">
    <source>
        <dbReference type="PROSITE" id="PS50830"/>
    </source>
</evidence>
<dbReference type="EMBL" id="FUZU01000001">
    <property type="protein sequence ID" value="SKC43935.1"/>
    <property type="molecule type" value="Genomic_DNA"/>
</dbReference>
<dbReference type="InterPro" id="IPR035437">
    <property type="entry name" value="SNase_OB-fold_sf"/>
</dbReference>
<evidence type="ECO:0000256" key="2">
    <source>
        <dbReference type="ARBA" id="ARBA00022759"/>
    </source>
</evidence>
<evidence type="ECO:0000313" key="6">
    <source>
        <dbReference type="EMBL" id="SKC43935.1"/>
    </source>
</evidence>
<dbReference type="InterPro" id="IPR016071">
    <property type="entry name" value="Staphylococal_nuclease_OB-fold"/>
</dbReference>
<proteinExistence type="predicted"/>
<dbReference type="SMART" id="SM00318">
    <property type="entry name" value="SNc"/>
    <property type="match status" value="1"/>
</dbReference>
<feature type="region of interest" description="Disordered" evidence="4">
    <location>
        <begin position="140"/>
        <end position="160"/>
    </location>
</feature>
<keyword evidence="2 6" id="KW-0255">Endonuclease</keyword>
<accession>A0A1T5IXN6</accession>
<sequence>MRIVLLFTLLFFVHVLLHAQTLTGKVVKIADGDTFTILLNNHQKKRIRLHGVDCPEKGQDFGNVAKEYISNLIAGKSVTILTTKKDRYGRTVAIVKVDTTNVNESLLRAGLAWHYKQYDNTQHWAELEHQAKSHHRKIWSMQNPTPPWQWRKQKKASKNS</sequence>
<keyword evidence="7" id="KW-1185">Reference proteome</keyword>
<dbReference type="SUPFAM" id="SSF50199">
    <property type="entry name" value="Staphylococcal nuclease"/>
    <property type="match status" value="1"/>
</dbReference>
<name>A0A1T5IXN6_9BACT</name>
<feature type="domain" description="TNase-like" evidence="5">
    <location>
        <begin position="20"/>
        <end position="141"/>
    </location>
</feature>
<dbReference type="Proteomes" id="UP000190961">
    <property type="component" value="Unassembled WGS sequence"/>
</dbReference>
<evidence type="ECO:0000256" key="3">
    <source>
        <dbReference type="ARBA" id="ARBA00022801"/>
    </source>
</evidence>
<gene>
    <name evidence="6" type="ORF">SAMN05660236_0521</name>
</gene>